<accession>A0A097EXC4</accession>
<keyword evidence="1" id="KW-0472">Membrane</keyword>
<feature type="transmembrane region" description="Helical" evidence="1">
    <location>
        <begin position="47"/>
        <end position="67"/>
    </location>
</feature>
<keyword evidence="3" id="KW-1185">Reference proteome</keyword>
<dbReference type="KEGG" id="vg:22111249"/>
<proteinExistence type="predicted"/>
<evidence type="ECO:0000313" key="3">
    <source>
        <dbReference type="Proteomes" id="UP000029889"/>
    </source>
</evidence>
<feature type="transmembrane region" description="Helical" evidence="1">
    <location>
        <begin position="79"/>
        <end position="105"/>
    </location>
</feature>
<gene>
    <name evidence="2" type="primary">209</name>
    <name evidence="2" type="ORF">PBI_121Q_209</name>
</gene>
<protein>
    <submittedName>
        <fullName evidence="2">Uncharacterized protein</fullName>
    </submittedName>
</protein>
<keyword evidence="1" id="KW-0812">Transmembrane</keyword>
<sequence length="114" mass="13266">MYNLNLISYIITTLFTFYAFVGIILLYFKFYKVFNRFYPSMENEFFFVLYVGYTLMATCFTVADGVIGIKTDSPNGSTLVAFILTGFLATYIAFITTWSVVEFLLRLRKNMPNR</sequence>
<organism evidence="2 3">
    <name type="scientific">Escherichia phage 121Q</name>
    <dbReference type="NCBI Taxonomy" id="1555202"/>
    <lineage>
        <taxon>Viruses</taxon>
        <taxon>Duplodnaviria</taxon>
        <taxon>Heunggongvirae</taxon>
        <taxon>Uroviricota</taxon>
        <taxon>Caudoviricetes</taxon>
        <taxon>Asteriusvirus</taxon>
        <taxon>Asteriusvirus av121Q</taxon>
    </lineage>
</organism>
<dbReference type="Proteomes" id="UP000029889">
    <property type="component" value="Segment"/>
</dbReference>
<dbReference type="EMBL" id="KM507819">
    <property type="protein sequence ID" value="AIT14099.1"/>
    <property type="molecule type" value="Genomic_DNA"/>
</dbReference>
<name>A0A097EXC4_9CAUD</name>
<evidence type="ECO:0000256" key="1">
    <source>
        <dbReference type="SAM" id="Phobius"/>
    </source>
</evidence>
<dbReference type="GeneID" id="22111249"/>
<dbReference type="RefSeq" id="YP_009101796.1">
    <property type="nucleotide sequence ID" value="NC_025447.1"/>
</dbReference>
<evidence type="ECO:0000313" key="2">
    <source>
        <dbReference type="EMBL" id="AIT14099.1"/>
    </source>
</evidence>
<feature type="transmembrane region" description="Helical" evidence="1">
    <location>
        <begin position="6"/>
        <end position="27"/>
    </location>
</feature>
<reference evidence="2 3" key="1">
    <citation type="submission" date="2014-09" db="EMBL/GenBank/DDBJ databases">
        <authorList>
            <person name="Lapin J.S."/>
            <person name="Pope W.H."/>
            <person name="Hua J."/>
            <person name="Ford M.E."/>
            <person name="Conway J.F."/>
            <person name="Hatfull G.F."/>
            <person name="Hendrix R.W."/>
        </authorList>
    </citation>
    <scope>NUCLEOTIDE SEQUENCE [LARGE SCALE GENOMIC DNA]</scope>
</reference>
<keyword evidence="1" id="KW-1133">Transmembrane helix</keyword>